<dbReference type="GeneID" id="14517155"/>
<name>H9AZY0_9VIRU</name>
<evidence type="ECO:0000313" key="1">
    <source>
        <dbReference type="EMBL" id="AFD02305.1"/>
    </source>
</evidence>
<keyword evidence="2" id="KW-1185">Reference proteome</keyword>
<accession>H9AZY0</accession>
<dbReference type="Proteomes" id="UP000007576">
    <property type="component" value="Segment"/>
</dbReference>
<dbReference type="EMBL" id="JN968479">
    <property type="protein sequence ID" value="AFD02305.1"/>
    <property type="molecule type" value="Genomic_DNA"/>
</dbReference>
<proteinExistence type="predicted"/>
<organism evidence="1 2">
    <name type="scientific">Haloarcula hispanica icosahedral virus 2</name>
    <dbReference type="NCBI Taxonomy" id="1154689"/>
    <lineage>
        <taxon>Viruses</taxon>
        <taxon>Singelaviria</taxon>
        <taxon>Helvetiavirae</taxon>
        <taxon>Dividoviricota</taxon>
        <taxon>Laserviricetes</taxon>
        <taxon>Halopanivirales</taxon>
        <taxon>Sphaerolipoviridae</taxon>
        <taxon>Alphasphaerolipovirus</taxon>
        <taxon>Alphasphaerolipovirus helsinkii</taxon>
    </lineage>
</organism>
<protein>
    <submittedName>
        <fullName evidence="1">VP16</fullName>
    </submittedName>
</protein>
<dbReference type="RefSeq" id="YP_005352810.1">
    <property type="nucleotide sequence ID" value="NC_016989.1"/>
</dbReference>
<dbReference type="KEGG" id="vg:14517155"/>
<evidence type="ECO:0000313" key="2">
    <source>
        <dbReference type="Proteomes" id="UP000007576"/>
    </source>
</evidence>
<reference evidence="1 2" key="1">
    <citation type="journal article" date="2012" name="J. Virol.">
        <title>Closely related archaeal Haloarcula hispanica icosahedral viruses HHIV-2 and SH1 have nonhomologous genes encoding host recognition functions.</title>
        <authorList>
            <person name="Jaakkola S.T."/>
            <person name="Penttinen R.K."/>
            <person name="Vilen S.T."/>
            <person name="Jalasvuori M."/>
            <person name="Ronnholm G."/>
            <person name="Bamford J.K."/>
            <person name="Bamford D.H."/>
            <person name="Oksanen H.M."/>
        </authorList>
    </citation>
    <scope>NUCLEOTIDE SEQUENCE [LARGE SCALE GENOMIC DNA]</scope>
</reference>
<sequence>MADLNDLDTDSIGFIGYYNIVDQGGLSADWDETEVLNDGNVQSSTIYDNGIEGKYSLVDGRSASFRIKTDGWFMVYMDDSAQYNQDTSAGNVRGRWDLARNWTDRTVLSDINQHSLERAIQSLQSQLSNSNGIAYSSDDVGLYNFAYPDATTTTYFATNYPMNEYESTSWGFTYTSETDLYTLDVLGMAYYVNSINFEGASLASDGNGNGPNFGARDALFEGLAPDPATEYQHNASSGEYNGDTKANVLAVWG</sequence>